<comment type="caution">
    <text evidence="6">The sequence shown here is derived from an EMBL/GenBank/DDBJ whole genome shotgun (WGS) entry which is preliminary data.</text>
</comment>
<dbReference type="GO" id="GO:0016757">
    <property type="term" value="F:glycosyltransferase activity"/>
    <property type="evidence" value="ECO:0007669"/>
    <property type="project" value="UniProtKB-KW"/>
</dbReference>
<dbReference type="AlphaFoldDB" id="A0A943TCV0"/>
<dbReference type="PANTHER" id="PTHR45947">
    <property type="entry name" value="SULFOQUINOVOSYL TRANSFERASE SQD2"/>
    <property type="match status" value="1"/>
</dbReference>
<accession>A0A943TCV0</accession>
<dbReference type="Proteomes" id="UP000739069">
    <property type="component" value="Unassembled WGS sequence"/>
</dbReference>
<keyword evidence="3" id="KW-0808">Transferase</keyword>
<name>A0A943TCV0_9MICC</name>
<evidence type="ECO:0000313" key="6">
    <source>
        <dbReference type="EMBL" id="MBS6635280.1"/>
    </source>
</evidence>
<evidence type="ECO:0000313" key="7">
    <source>
        <dbReference type="Proteomes" id="UP000739069"/>
    </source>
</evidence>
<dbReference type="SUPFAM" id="SSF53756">
    <property type="entry name" value="UDP-Glycosyltransferase/glycogen phosphorylase"/>
    <property type="match status" value="1"/>
</dbReference>
<dbReference type="InterPro" id="IPR028098">
    <property type="entry name" value="Glyco_trans_4-like_N"/>
</dbReference>
<protein>
    <recommendedName>
        <fullName evidence="1">D-inositol 3-phosphate glycosyltransferase</fullName>
    </recommendedName>
</protein>
<dbReference type="CDD" id="cd03801">
    <property type="entry name" value="GT4_PimA-like"/>
    <property type="match status" value="1"/>
</dbReference>
<feature type="domain" description="Glycosyl transferase family 1" evidence="4">
    <location>
        <begin position="164"/>
        <end position="305"/>
    </location>
</feature>
<evidence type="ECO:0000259" key="5">
    <source>
        <dbReference type="Pfam" id="PF13439"/>
    </source>
</evidence>
<organism evidence="6 7">
    <name type="scientific">Rothia mucilaginosa</name>
    <dbReference type="NCBI Taxonomy" id="43675"/>
    <lineage>
        <taxon>Bacteria</taxon>
        <taxon>Bacillati</taxon>
        <taxon>Actinomycetota</taxon>
        <taxon>Actinomycetes</taxon>
        <taxon>Micrococcales</taxon>
        <taxon>Micrococcaceae</taxon>
        <taxon>Rothia</taxon>
    </lineage>
</organism>
<evidence type="ECO:0000259" key="4">
    <source>
        <dbReference type="Pfam" id="PF00534"/>
    </source>
</evidence>
<dbReference type="PANTHER" id="PTHR45947:SF3">
    <property type="entry name" value="SULFOQUINOVOSYL TRANSFERASE SQD2"/>
    <property type="match status" value="1"/>
</dbReference>
<gene>
    <name evidence="6" type="ORF">KH265_06450</name>
</gene>
<evidence type="ECO:0000256" key="1">
    <source>
        <dbReference type="ARBA" id="ARBA00021292"/>
    </source>
</evidence>
<dbReference type="Gene3D" id="3.40.50.2000">
    <property type="entry name" value="Glycogen Phosphorylase B"/>
    <property type="match status" value="2"/>
</dbReference>
<dbReference type="Pfam" id="PF13439">
    <property type="entry name" value="Glyco_transf_4"/>
    <property type="match status" value="1"/>
</dbReference>
<sequence>MVKELYIATNNGDMGGGEVMLLNVARAARSLGYKVTIVGPAEPNQLVEAAADEGFARVVLPVKNRAQYMLALRAWHARHKDVLLWCNGLVPAAATGGRKNRIVHLHQLPAGLNAKLVPFARRKASATLVPSRYVEHSCPGSEVFANWVSGVSTALDHSVGDRRLRVGYLGRLTPSKGIATLCSAMSALNADEVTYDLIIGGEPVFASDEDRAEVEEALKQVSSFSTRLGWTTPDQLFGSIDMLVVPSIAPESFGLVVAEAMSARIPVIVSDAGALAEVVGGESYPYIVSAGQPLDLAAAIKTLGEELRENSSSLAERTSDLFWRWQENYSPEAGKVRVGEILERFAR</sequence>
<reference evidence="6" key="1">
    <citation type="submission" date="2021-02" db="EMBL/GenBank/DDBJ databases">
        <title>Infant gut strain persistence is associated with maternal origin, phylogeny, and functional potential including surface adhesion and iron acquisition.</title>
        <authorList>
            <person name="Lou Y.C."/>
        </authorList>
    </citation>
    <scope>NUCLEOTIDE SEQUENCE</scope>
    <source>
        <strain evidence="6">L1_008_092G1_dasL1_008_092G1_concoct_16</strain>
    </source>
</reference>
<dbReference type="Pfam" id="PF00534">
    <property type="entry name" value="Glycos_transf_1"/>
    <property type="match status" value="1"/>
</dbReference>
<dbReference type="InterPro" id="IPR001296">
    <property type="entry name" value="Glyco_trans_1"/>
</dbReference>
<keyword evidence="2" id="KW-0328">Glycosyltransferase</keyword>
<dbReference type="EMBL" id="JAGZXI010000008">
    <property type="protein sequence ID" value="MBS6635280.1"/>
    <property type="molecule type" value="Genomic_DNA"/>
</dbReference>
<dbReference type="GO" id="GO:1901137">
    <property type="term" value="P:carbohydrate derivative biosynthetic process"/>
    <property type="evidence" value="ECO:0007669"/>
    <property type="project" value="UniProtKB-ARBA"/>
</dbReference>
<proteinExistence type="predicted"/>
<dbReference type="InterPro" id="IPR050194">
    <property type="entry name" value="Glycosyltransferase_grp1"/>
</dbReference>
<evidence type="ECO:0000256" key="2">
    <source>
        <dbReference type="ARBA" id="ARBA00022676"/>
    </source>
</evidence>
<evidence type="ECO:0000256" key="3">
    <source>
        <dbReference type="ARBA" id="ARBA00022679"/>
    </source>
</evidence>
<feature type="domain" description="Glycosyltransferase subfamily 4-like N-terminal" evidence="5">
    <location>
        <begin position="14"/>
        <end position="135"/>
    </location>
</feature>